<sequence length="725" mass="80504">MRPVPPAMNRLSSEDSSDPSSDSDNSLAKSSLLTRSYTSTTRIGRTIWGWVEGPNPPQVLRIKPLFPEVQTWPMRMRDRLLPKKWHKIAALATLYVVWMTLFVLITDLSRFETWTEEEYGQTMTLTCSNAVWYKNNGCGLDGLECTPFTDQYIPFRCPSECIHSGRVMNPRAVGTQEKYLEPFVVGGPPTNASEIGLPHGGKYNATYRADSFICDAALHAGVISNRFGGCGLLKMTGTKNLFPGSNRNGISSAGFDASFPSSFSFLPIDSKHCTDLRWHLLPVTIFFTTLTILTIQNPYVVFFTVFPAIFFHVSFASDPPYLRNPYEMLSTTMSRFLPAAFIAYVLGTHIVNKTINTSARIEVAILWLGGLWVGALNNLTFDVIIPLARLTPRDLNAQPGAKAALAIIIIVLAVICISQVFFIRLTGKLPKYLALYIAFGVSLGLLTAIPGVNLRIHHYILALLFLPGTAFQTRPSLLYQGLLIGLHINGVARWGFAGILETPASLRGDGALFSSLPRIQPPPLVGSSNVTIFWNATDYRTGDSFPYPWDGISVLVNDVERARFREPIGNFTWDRLLRDQLVKSEEELLEEEDDTVETLSGEAVNRGEEFEGVVQQAIERRAMQAQKIVVAGENAGSLKRRNEDRLMKRSGGYEMLKVVRKRKDDPEEGRKGKRQQKVLAGEYEPLYVRIAYTKGQGGSLVTADYTKAGVVLADGSWKAPEIGRS</sequence>
<dbReference type="PANTHER" id="PTHR31331:SF1">
    <property type="entry name" value="CYSTEINE RICH SECRETORY PROTEIN LCCL DOMAIN CONTAINING 2"/>
    <property type="match status" value="1"/>
</dbReference>
<name>A0A3N4HV53_ASCIM</name>
<accession>A0A3N4HV53</accession>
<dbReference type="OrthoDB" id="441660at2759"/>
<evidence type="ECO:0000313" key="4">
    <source>
        <dbReference type="EMBL" id="RPA77743.1"/>
    </source>
</evidence>
<dbReference type="PROSITE" id="PS50820">
    <property type="entry name" value="LCCL"/>
    <property type="match status" value="1"/>
</dbReference>
<dbReference type="SUPFAM" id="SSF69848">
    <property type="entry name" value="LCCL domain"/>
    <property type="match status" value="1"/>
</dbReference>
<evidence type="ECO:0000313" key="5">
    <source>
        <dbReference type="Proteomes" id="UP000275078"/>
    </source>
</evidence>
<keyword evidence="2" id="KW-0812">Transmembrane</keyword>
<organism evidence="4 5">
    <name type="scientific">Ascobolus immersus RN42</name>
    <dbReference type="NCBI Taxonomy" id="1160509"/>
    <lineage>
        <taxon>Eukaryota</taxon>
        <taxon>Fungi</taxon>
        <taxon>Dikarya</taxon>
        <taxon>Ascomycota</taxon>
        <taxon>Pezizomycotina</taxon>
        <taxon>Pezizomycetes</taxon>
        <taxon>Pezizales</taxon>
        <taxon>Ascobolaceae</taxon>
        <taxon>Ascobolus</taxon>
    </lineage>
</organism>
<dbReference type="AlphaFoldDB" id="A0A3N4HV53"/>
<dbReference type="STRING" id="1160509.A0A3N4HV53"/>
<dbReference type="Gene3D" id="2.170.130.20">
    <property type="entry name" value="LCCL-like domain"/>
    <property type="match status" value="1"/>
</dbReference>
<dbReference type="InterPro" id="IPR004043">
    <property type="entry name" value="LCCL"/>
</dbReference>
<dbReference type="InterPro" id="IPR036609">
    <property type="entry name" value="LCCL_sf"/>
</dbReference>
<dbReference type="EMBL" id="ML119721">
    <property type="protein sequence ID" value="RPA77743.1"/>
    <property type="molecule type" value="Genomic_DNA"/>
</dbReference>
<keyword evidence="2" id="KW-1133">Transmembrane helix</keyword>
<feature type="region of interest" description="Disordered" evidence="1">
    <location>
        <begin position="1"/>
        <end position="27"/>
    </location>
</feature>
<gene>
    <name evidence="4" type="ORF">BJ508DRAFT_309858</name>
</gene>
<dbReference type="Pfam" id="PF03815">
    <property type="entry name" value="LCCL"/>
    <property type="match status" value="1"/>
</dbReference>
<dbReference type="InterPro" id="IPR051957">
    <property type="entry name" value="CRISP-LCCL_domain"/>
</dbReference>
<reference evidence="4 5" key="1">
    <citation type="journal article" date="2018" name="Nat. Ecol. Evol.">
        <title>Pezizomycetes genomes reveal the molecular basis of ectomycorrhizal truffle lifestyle.</title>
        <authorList>
            <person name="Murat C."/>
            <person name="Payen T."/>
            <person name="Noel B."/>
            <person name="Kuo A."/>
            <person name="Morin E."/>
            <person name="Chen J."/>
            <person name="Kohler A."/>
            <person name="Krizsan K."/>
            <person name="Balestrini R."/>
            <person name="Da Silva C."/>
            <person name="Montanini B."/>
            <person name="Hainaut M."/>
            <person name="Levati E."/>
            <person name="Barry K.W."/>
            <person name="Belfiori B."/>
            <person name="Cichocki N."/>
            <person name="Clum A."/>
            <person name="Dockter R.B."/>
            <person name="Fauchery L."/>
            <person name="Guy J."/>
            <person name="Iotti M."/>
            <person name="Le Tacon F."/>
            <person name="Lindquist E.A."/>
            <person name="Lipzen A."/>
            <person name="Malagnac F."/>
            <person name="Mello A."/>
            <person name="Molinier V."/>
            <person name="Miyauchi S."/>
            <person name="Poulain J."/>
            <person name="Riccioni C."/>
            <person name="Rubini A."/>
            <person name="Sitrit Y."/>
            <person name="Splivallo R."/>
            <person name="Traeger S."/>
            <person name="Wang M."/>
            <person name="Zifcakova L."/>
            <person name="Wipf D."/>
            <person name="Zambonelli A."/>
            <person name="Paolocci F."/>
            <person name="Nowrousian M."/>
            <person name="Ottonello S."/>
            <person name="Baldrian P."/>
            <person name="Spatafora J.W."/>
            <person name="Henrissat B."/>
            <person name="Nagy L.G."/>
            <person name="Aury J.M."/>
            <person name="Wincker P."/>
            <person name="Grigoriev I.V."/>
            <person name="Bonfante P."/>
            <person name="Martin F.M."/>
        </authorList>
    </citation>
    <scope>NUCLEOTIDE SEQUENCE [LARGE SCALE GENOMIC DNA]</scope>
    <source>
        <strain evidence="4 5">RN42</strain>
    </source>
</reference>
<feature type="transmembrane region" description="Helical" evidence="2">
    <location>
        <begin position="432"/>
        <end position="450"/>
    </location>
</feature>
<feature type="compositionally biased region" description="Low complexity" evidence="1">
    <location>
        <begin position="18"/>
        <end position="27"/>
    </location>
</feature>
<evidence type="ECO:0000256" key="1">
    <source>
        <dbReference type="SAM" id="MobiDB-lite"/>
    </source>
</evidence>
<feature type="transmembrane region" description="Helical" evidence="2">
    <location>
        <begin position="364"/>
        <end position="385"/>
    </location>
</feature>
<evidence type="ECO:0000256" key="2">
    <source>
        <dbReference type="SAM" id="Phobius"/>
    </source>
</evidence>
<feature type="transmembrane region" description="Helical" evidence="2">
    <location>
        <begin position="300"/>
        <end position="316"/>
    </location>
</feature>
<feature type="domain" description="LCCL" evidence="3">
    <location>
        <begin position="201"/>
        <end position="252"/>
    </location>
</feature>
<feature type="transmembrane region" description="Helical" evidence="2">
    <location>
        <begin position="336"/>
        <end position="352"/>
    </location>
</feature>
<feature type="transmembrane region" description="Helical" evidence="2">
    <location>
        <begin position="405"/>
        <end position="425"/>
    </location>
</feature>
<keyword evidence="5" id="KW-1185">Reference proteome</keyword>
<dbReference type="Proteomes" id="UP000275078">
    <property type="component" value="Unassembled WGS sequence"/>
</dbReference>
<feature type="transmembrane region" description="Helical" evidence="2">
    <location>
        <begin position="85"/>
        <end position="105"/>
    </location>
</feature>
<proteinExistence type="predicted"/>
<evidence type="ECO:0000259" key="3">
    <source>
        <dbReference type="PROSITE" id="PS50820"/>
    </source>
</evidence>
<protein>
    <recommendedName>
        <fullName evidence="3">LCCL domain-containing protein</fullName>
    </recommendedName>
</protein>
<dbReference type="PANTHER" id="PTHR31331">
    <property type="entry name" value="LCCL DOMAIN PROTEIN (AFU_ORTHOLOGUE AFUA_5G08630)"/>
    <property type="match status" value="1"/>
</dbReference>
<keyword evidence="2" id="KW-0472">Membrane</keyword>